<dbReference type="InterPro" id="IPR044064">
    <property type="entry name" value="ZF_ZBR"/>
</dbReference>
<dbReference type="GO" id="GO:0008270">
    <property type="term" value="F:zinc ion binding"/>
    <property type="evidence" value="ECO:0007669"/>
    <property type="project" value="UniProtKB-KW"/>
</dbReference>
<evidence type="ECO:0000256" key="5">
    <source>
        <dbReference type="ARBA" id="ARBA00022833"/>
    </source>
</evidence>
<keyword evidence="9" id="KW-1185">Reference proteome</keyword>
<feature type="domain" description="ZBR-type" evidence="7">
    <location>
        <begin position="334"/>
        <end position="382"/>
    </location>
</feature>
<dbReference type="CDD" id="cd20348">
    <property type="entry name" value="BRcat_RBR_EMI"/>
    <property type="match status" value="1"/>
</dbReference>
<organism evidence="8 9">
    <name type="scientific">Mytilus edulis</name>
    <name type="common">Blue mussel</name>
    <dbReference type="NCBI Taxonomy" id="6550"/>
    <lineage>
        <taxon>Eukaryota</taxon>
        <taxon>Metazoa</taxon>
        <taxon>Spiralia</taxon>
        <taxon>Lophotrochozoa</taxon>
        <taxon>Mollusca</taxon>
        <taxon>Bivalvia</taxon>
        <taxon>Autobranchia</taxon>
        <taxon>Pteriomorphia</taxon>
        <taxon>Mytilida</taxon>
        <taxon>Mytiloidea</taxon>
        <taxon>Mytilidae</taxon>
        <taxon>Mytilinae</taxon>
        <taxon>Mytilus</taxon>
    </lineage>
</organism>
<dbReference type="AlphaFoldDB" id="A0A8S3QVJ7"/>
<dbReference type="InterPro" id="IPR047147">
    <property type="entry name" value="FBX5_43"/>
</dbReference>
<evidence type="ECO:0000313" key="9">
    <source>
        <dbReference type="Proteomes" id="UP000683360"/>
    </source>
</evidence>
<dbReference type="Proteomes" id="UP000683360">
    <property type="component" value="Unassembled WGS sequence"/>
</dbReference>
<reference evidence="8" key="1">
    <citation type="submission" date="2021-03" db="EMBL/GenBank/DDBJ databases">
        <authorList>
            <person name="Bekaert M."/>
        </authorList>
    </citation>
    <scope>NUCLEOTIDE SEQUENCE</scope>
</reference>
<gene>
    <name evidence="8" type="ORF">MEDL_14261</name>
</gene>
<keyword evidence="4" id="KW-0833">Ubl conjugation pathway</keyword>
<evidence type="ECO:0000256" key="1">
    <source>
        <dbReference type="ARBA" id="ARBA00004906"/>
    </source>
</evidence>
<dbReference type="GO" id="GO:0005634">
    <property type="term" value="C:nucleus"/>
    <property type="evidence" value="ECO:0007669"/>
    <property type="project" value="TreeGrafter"/>
</dbReference>
<feature type="region of interest" description="Disordered" evidence="6">
    <location>
        <begin position="384"/>
        <end position="404"/>
    </location>
</feature>
<dbReference type="Pfam" id="PF12937">
    <property type="entry name" value="F-box-like"/>
    <property type="match status" value="1"/>
</dbReference>
<evidence type="ECO:0000256" key="4">
    <source>
        <dbReference type="ARBA" id="ARBA00022786"/>
    </source>
</evidence>
<dbReference type="GO" id="GO:0007088">
    <property type="term" value="P:regulation of mitotic nuclear division"/>
    <property type="evidence" value="ECO:0007669"/>
    <property type="project" value="InterPro"/>
</dbReference>
<dbReference type="PANTHER" id="PTHR15493">
    <property type="entry name" value="F-BOX ONLY PROTEIN 5 AND 43"/>
    <property type="match status" value="1"/>
</dbReference>
<evidence type="ECO:0000313" key="8">
    <source>
        <dbReference type="EMBL" id="CAG2199532.1"/>
    </source>
</evidence>
<proteinExistence type="predicted"/>
<dbReference type="PROSITE" id="PS51872">
    <property type="entry name" value="ZF_ZBR"/>
    <property type="match status" value="1"/>
</dbReference>
<dbReference type="InterPro" id="IPR036047">
    <property type="entry name" value="F-box-like_dom_sf"/>
</dbReference>
<dbReference type="GO" id="GO:0045835">
    <property type="term" value="P:negative regulation of meiotic nuclear division"/>
    <property type="evidence" value="ECO:0007669"/>
    <property type="project" value="InterPro"/>
</dbReference>
<comment type="pathway">
    <text evidence="1">Protein modification; protein ubiquitination.</text>
</comment>
<feature type="compositionally biased region" description="Basic residues" evidence="6">
    <location>
        <begin position="395"/>
        <end position="404"/>
    </location>
</feature>
<accession>A0A8S3QVJ7</accession>
<keyword evidence="3" id="KW-0863">Zinc-finger</keyword>
<dbReference type="OrthoDB" id="9984940at2759"/>
<dbReference type="SUPFAM" id="SSF81383">
    <property type="entry name" value="F-box domain"/>
    <property type="match status" value="1"/>
</dbReference>
<protein>
    <submittedName>
        <fullName evidence="8">FBXO43</fullName>
    </submittedName>
</protein>
<comment type="caution">
    <text evidence="8">The sequence shown here is derived from an EMBL/GenBank/DDBJ whole genome shotgun (WGS) entry which is preliminary data.</text>
</comment>
<name>A0A8S3QVJ7_MYTED</name>
<sequence>MDDLLHRPLPFLRPLMSTDFRSDTCMEPFNPAKMRSVSTSTPILTREMVDQKTPKVTRSMSTGQVNDSGFDESFTDSCCGDETMCMSTPSTVCRNEKCTPVTNFNDMYKYRGDSGLDDSYTCAFNVKVNRFFETPGSTFFADSIDDCDDIRESKRSKRQSVSIPSYSLNFDLEPCPMELGTDDYTSSLVERFDEVMLKFSPIYPEKVIGRKMGLDHVDIISELADRNISCSAILQYLDPKDLCSMCEVSRRWQTVCNGDPVSRKRKRSITDRLIIGKENAGKRSPPKQFRGLTNSQTTLAPLQLVGKLTKQLTPCSIKVNLFQKAASSLKNDEKLRKCPKCSKVSKVLPVQERGQCQNLDCLFDFCTKCFYNFHGSKPCVPMSPKKAKTTSIGGKKSKKNLRRL</sequence>
<dbReference type="EMBL" id="CAJPWZ010000722">
    <property type="protein sequence ID" value="CAG2199532.1"/>
    <property type="molecule type" value="Genomic_DNA"/>
</dbReference>
<evidence type="ECO:0000256" key="3">
    <source>
        <dbReference type="ARBA" id="ARBA00022771"/>
    </source>
</evidence>
<evidence type="ECO:0000259" key="7">
    <source>
        <dbReference type="PROSITE" id="PS51872"/>
    </source>
</evidence>
<keyword evidence="2" id="KW-0479">Metal-binding</keyword>
<dbReference type="CDD" id="cd22086">
    <property type="entry name" value="F-box_EMI"/>
    <property type="match status" value="1"/>
</dbReference>
<keyword evidence="5" id="KW-0862">Zinc</keyword>
<dbReference type="Gene3D" id="2.20.25.20">
    <property type="match status" value="1"/>
</dbReference>
<evidence type="ECO:0000256" key="6">
    <source>
        <dbReference type="SAM" id="MobiDB-lite"/>
    </source>
</evidence>
<dbReference type="Gene3D" id="1.20.1280.50">
    <property type="match status" value="1"/>
</dbReference>
<dbReference type="InterPro" id="IPR001810">
    <property type="entry name" value="F-box_dom"/>
</dbReference>
<evidence type="ECO:0000256" key="2">
    <source>
        <dbReference type="ARBA" id="ARBA00022723"/>
    </source>
</evidence>
<dbReference type="PANTHER" id="PTHR15493:SF9">
    <property type="entry name" value="GH14043P"/>
    <property type="match status" value="1"/>
</dbReference>